<proteinExistence type="predicted"/>
<dbReference type="Pfam" id="PF13402">
    <property type="entry name" value="Peptidase_M60"/>
    <property type="match status" value="1"/>
</dbReference>
<dbReference type="Proteomes" id="UP000557872">
    <property type="component" value="Unassembled WGS sequence"/>
</dbReference>
<dbReference type="RefSeq" id="WP_178931755.1">
    <property type="nucleotide sequence ID" value="NZ_JACBAZ010000002.1"/>
</dbReference>
<dbReference type="Gene3D" id="3.40.390.80">
    <property type="entry name" value="Peptidase M60, enhancin-like domain 2"/>
    <property type="match status" value="1"/>
</dbReference>
<sequence>MRLSYLWMAGWTLAGVLGVQAALSEDAQALGQDILGYGKLTGEQREQLVERLSKKSLKPLSSEQREQIQRACVDASATMIGHNAKGQLKVVKDPGAKAIMKLAGDYLNRLPAATTPAHPAAEDLFGQIPEKAPRVKQSVKIDPAVVRWQATGLYAAPGELVTLVFPDAWVGKGLQVHVSGHRDNISVKKNLMRLPTKPSRSFPVDSKEVKVAAAFGGALYIDTGNKVRAGKSFQVQVNHALQAPYFVLGKSDPKAWREQGRLAPAPYAELVTDRIALSFPSAWIRDLADPTELLKYWDKVVALHDELGGMAHTRYGPERVNVDVQISVGLFHAGYPMQGPQKQCRGVVDLEKLKIQGNWGWFHELGHEAQRRPDKAWGWNNPYTFDGSVEVTVNLFSSHAMDRLKMENRGGWSWTASPEEVRQRAHKALSTGKSYSEFGAGEKLAMYLLLRDQFGWESIGKVLAGYCKDQDAGKAMPKENQAKRDAFVLRMSKQTGHNLTPYVEKLWGVKISPETAEQLKALPVWIPKGFDKYMEG</sequence>
<dbReference type="EMBL" id="JACBAZ010000002">
    <property type="protein sequence ID" value="NWK55227.1"/>
    <property type="molecule type" value="Genomic_DNA"/>
</dbReference>
<dbReference type="PROSITE" id="PS51723">
    <property type="entry name" value="PEPTIDASE_M60"/>
    <property type="match status" value="1"/>
</dbReference>
<evidence type="ECO:0000313" key="3">
    <source>
        <dbReference type="Proteomes" id="UP000557872"/>
    </source>
</evidence>
<name>A0A851GJE6_9BACT</name>
<accession>A0A851GJE6</accession>
<dbReference type="Gene3D" id="1.10.390.30">
    <property type="entry name" value="Peptidase M60, enhancin-like domain 3"/>
    <property type="match status" value="1"/>
</dbReference>
<protein>
    <recommendedName>
        <fullName evidence="1">Peptidase M60 domain-containing protein</fullName>
    </recommendedName>
</protein>
<evidence type="ECO:0000313" key="2">
    <source>
        <dbReference type="EMBL" id="NWK55227.1"/>
    </source>
</evidence>
<dbReference type="PANTHER" id="PTHR15730:SF5">
    <property type="entry name" value="SI:CH211-210B2.2-RELATED"/>
    <property type="match status" value="1"/>
</dbReference>
<evidence type="ECO:0000259" key="1">
    <source>
        <dbReference type="PROSITE" id="PS51723"/>
    </source>
</evidence>
<feature type="domain" description="Peptidase M60" evidence="1">
    <location>
        <begin position="146"/>
        <end position="455"/>
    </location>
</feature>
<dbReference type="PANTHER" id="PTHR15730">
    <property type="entry name" value="EXPERIMENTAL AUTOIMMUNE PROSTATITIS ANTIGEN 2-RELATED"/>
    <property type="match status" value="1"/>
</dbReference>
<gene>
    <name evidence="2" type="ORF">HW115_06370</name>
</gene>
<dbReference type="InterPro" id="IPR031161">
    <property type="entry name" value="Peptidase_M60_dom"/>
</dbReference>
<dbReference type="SMART" id="SM01276">
    <property type="entry name" value="M60-like"/>
    <property type="match status" value="1"/>
</dbReference>
<dbReference type="InterPro" id="IPR035423">
    <property type="entry name" value="M60-like_N"/>
</dbReference>
<reference evidence="2 3" key="1">
    <citation type="submission" date="2020-07" db="EMBL/GenBank/DDBJ databases">
        <title>Roseicoccus Jingziensis gen. nov., sp. nov., isolated from coastal seawater.</title>
        <authorList>
            <person name="Feng X."/>
        </authorList>
    </citation>
    <scope>NUCLEOTIDE SEQUENCE [LARGE SCALE GENOMIC DNA]</scope>
    <source>
        <strain evidence="2 3">N1E253</strain>
    </source>
</reference>
<organism evidence="2 3">
    <name type="scientific">Oceaniferula marina</name>
    <dbReference type="NCBI Taxonomy" id="2748318"/>
    <lineage>
        <taxon>Bacteria</taxon>
        <taxon>Pseudomonadati</taxon>
        <taxon>Verrucomicrobiota</taxon>
        <taxon>Verrucomicrobiia</taxon>
        <taxon>Verrucomicrobiales</taxon>
        <taxon>Verrucomicrobiaceae</taxon>
        <taxon>Oceaniferula</taxon>
    </lineage>
</organism>
<dbReference type="InterPro" id="IPR051244">
    <property type="entry name" value="TCAF"/>
</dbReference>
<dbReference type="Pfam" id="PF17291">
    <property type="entry name" value="M60-like_N"/>
    <property type="match status" value="1"/>
</dbReference>
<dbReference type="AlphaFoldDB" id="A0A851GJE6"/>
<keyword evidence="3" id="KW-1185">Reference proteome</keyword>
<comment type="caution">
    <text evidence="2">The sequence shown here is derived from an EMBL/GenBank/DDBJ whole genome shotgun (WGS) entry which is preliminary data.</text>
</comment>
<dbReference type="InterPro" id="IPR042279">
    <property type="entry name" value="Pep_M60_3"/>
</dbReference>